<dbReference type="InterPro" id="IPR033878">
    <property type="entry name" value="NfsB-like"/>
</dbReference>
<evidence type="ECO:0000256" key="2">
    <source>
        <dbReference type="ARBA" id="ARBA00022857"/>
    </source>
</evidence>
<keyword evidence="3" id="KW-0560">Oxidoreductase</keyword>
<comment type="similarity">
    <text evidence="1">Belongs to the nitroreductase family.</text>
</comment>
<dbReference type="InterPro" id="IPR000415">
    <property type="entry name" value="Nitroreductase-like"/>
</dbReference>
<dbReference type="EMBL" id="JBCDNA010000002">
    <property type="protein sequence ID" value="MEL4455862.1"/>
    <property type="molecule type" value="Genomic_DNA"/>
</dbReference>
<dbReference type="Pfam" id="PF00881">
    <property type="entry name" value="Nitroreductase"/>
    <property type="match status" value="1"/>
</dbReference>
<protein>
    <submittedName>
        <fullName evidence="5">NAD(P)H-dependent oxidoreductase</fullName>
    </submittedName>
</protein>
<dbReference type="PANTHER" id="PTHR43673">
    <property type="entry name" value="NAD(P)H NITROREDUCTASE YDGI-RELATED"/>
    <property type="match status" value="1"/>
</dbReference>
<evidence type="ECO:0000259" key="4">
    <source>
        <dbReference type="Pfam" id="PF00881"/>
    </source>
</evidence>
<evidence type="ECO:0000313" key="5">
    <source>
        <dbReference type="EMBL" id="MEL4455862.1"/>
    </source>
</evidence>
<sequence length="214" mass="24543">MNSETNIIQSLTWRYACKKFDQNKKLNKTQIDVLSKAFNLTATSFGLQPLKMLIIKNDSLKEQLLPHAYFQAQITTCSHLLVICIDTAFDENSIDEYFDLEKNIRGTSEEIIGKFRNQLKTIYKNKDRKQIDTSAIYQAYISIGTLMTVCADQKIDSCPMEGFNPVKFDQVLGLDKMNLRSVLLLPVGYRAEDDIMSSMKKVRKPLNQVIIELD</sequence>
<dbReference type="Gene3D" id="3.40.109.10">
    <property type="entry name" value="NADH Oxidase"/>
    <property type="match status" value="1"/>
</dbReference>
<dbReference type="RefSeq" id="WP_342159838.1">
    <property type="nucleotide sequence ID" value="NZ_JBCDNA010000002.1"/>
</dbReference>
<dbReference type="Proteomes" id="UP001474120">
    <property type="component" value="Unassembled WGS sequence"/>
</dbReference>
<dbReference type="SUPFAM" id="SSF55469">
    <property type="entry name" value="FMN-dependent nitroreductase-like"/>
    <property type="match status" value="1"/>
</dbReference>
<organism evidence="5 6">
    <name type="scientific">Lutimonas vermicola</name>
    <dbReference type="NCBI Taxonomy" id="414288"/>
    <lineage>
        <taxon>Bacteria</taxon>
        <taxon>Pseudomonadati</taxon>
        <taxon>Bacteroidota</taxon>
        <taxon>Flavobacteriia</taxon>
        <taxon>Flavobacteriales</taxon>
        <taxon>Flavobacteriaceae</taxon>
        <taxon>Lutimonas</taxon>
    </lineage>
</organism>
<feature type="domain" description="Nitroreductase" evidence="4">
    <location>
        <begin position="12"/>
        <end position="189"/>
    </location>
</feature>
<dbReference type="PANTHER" id="PTHR43673:SF10">
    <property type="entry name" value="NADH DEHYDROGENASE_NAD(P)H NITROREDUCTASE XCC3605-RELATED"/>
    <property type="match status" value="1"/>
</dbReference>
<reference evidence="5 6" key="1">
    <citation type="submission" date="2024-04" db="EMBL/GenBank/DDBJ databases">
        <title>whole genome sequencing of Lutimonas vermicola strain IMCC1616.</title>
        <authorList>
            <person name="Bae S.S."/>
        </authorList>
    </citation>
    <scope>NUCLEOTIDE SEQUENCE [LARGE SCALE GENOMIC DNA]</scope>
    <source>
        <strain evidence="5 6">IMCC1616</strain>
    </source>
</reference>
<evidence type="ECO:0000256" key="1">
    <source>
        <dbReference type="ARBA" id="ARBA00007118"/>
    </source>
</evidence>
<dbReference type="InterPro" id="IPR029479">
    <property type="entry name" value="Nitroreductase"/>
</dbReference>
<evidence type="ECO:0000256" key="3">
    <source>
        <dbReference type="ARBA" id="ARBA00023002"/>
    </source>
</evidence>
<dbReference type="CDD" id="cd02149">
    <property type="entry name" value="NfsB-like"/>
    <property type="match status" value="1"/>
</dbReference>
<gene>
    <name evidence="5" type="ORF">AABB81_08140</name>
</gene>
<accession>A0ABU9L2Q9</accession>
<name>A0ABU9L2Q9_9FLAO</name>
<keyword evidence="2" id="KW-0521">NADP</keyword>
<keyword evidence="6" id="KW-1185">Reference proteome</keyword>
<proteinExistence type="inferred from homology"/>
<comment type="caution">
    <text evidence="5">The sequence shown here is derived from an EMBL/GenBank/DDBJ whole genome shotgun (WGS) entry which is preliminary data.</text>
</comment>
<evidence type="ECO:0000313" key="6">
    <source>
        <dbReference type="Proteomes" id="UP001474120"/>
    </source>
</evidence>